<accession>A0A8S1H5H4</accession>
<feature type="region of interest" description="Disordered" evidence="1">
    <location>
        <begin position="524"/>
        <end position="545"/>
    </location>
</feature>
<keyword evidence="4" id="KW-1185">Reference proteome</keyword>
<dbReference type="InterPro" id="IPR053124">
    <property type="entry name" value="Notch_signaling_modulators"/>
</dbReference>
<organism evidence="3 4">
    <name type="scientific">Caenorhabditis auriculariae</name>
    <dbReference type="NCBI Taxonomy" id="2777116"/>
    <lineage>
        <taxon>Eukaryota</taxon>
        <taxon>Metazoa</taxon>
        <taxon>Ecdysozoa</taxon>
        <taxon>Nematoda</taxon>
        <taxon>Chromadorea</taxon>
        <taxon>Rhabditida</taxon>
        <taxon>Rhabditina</taxon>
        <taxon>Rhabditomorpha</taxon>
        <taxon>Rhabditoidea</taxon>
        <taxon>Rhabditidae</taxon>
        <taxon>Peloderinae</taxon>
        <taxon>Caenorhabditis</taxon>
    </lineage>
</organism>
<protein>
    <submittedName>
        <fullName evidence="3">Uncharacterized protein</fullName>
    </submittedName>
</protein>
<dbReference type="GO" id="GO:0045747">
    <property type="term" value="P:positive regulation of Notch signaling pathway"/>
    <property type="evidence" value="ECO:0007669"/>
    <property type="project" value="TreeGrafter"/>
</dbReference>
<dbReference type="PANTHER" id="PTHR35015">
    <property type="entry name" value="PROTEIN CBR-OSM-7-RELATED"/>
    <property type="match status" value="1"/>
</dbReference>
<dbReference type="OrthoDB" id="5816579at2759"/>
<proteinExistence type="predicted"/>
<feature type="region of interest" description="Disordered" evidence="1">
    <location>
        <begin position="443"/>
        <end position="487"/>
    </location>
</feature>
<evidence type="ECO:0000313" key="3">
    <source>
        <dbReference type="EMBL" id="CAD6190413.1"/>
    </source>
</evidence>
<dbReference type="PANTHER" id="PTHR35015:SF4">
    <property type="entry name" value="PROTEIN CBR-OSM-7"/>
    <property type="match status" value="1"/>
</dbReference>
<evidence type="ECO:0000256" key="2">
    <source>
        <dbReference type="SAM" id="SignalP"/>
    </source>
</evidence>
<reference evidence="3" key="1">
    <citation type="submission" date="2020-10" db="EMBL/GenBank/DDBJ databases">
        <authorList>
            <person name="Kikuchi T."/>
        </authorList>
    </citation>
    <scope>NUCLEOTIDE SEQUENCE</scope>
    <source>
        <strain evidence="3">NKZ352</strain>
    </source>
</reference>
<gene>
    <name evidence="3" type="ORF">CAUJ_LOCUS6332</name>
</gene>
<dbReference type="GO" id="GO:0005112">
    <property type="term" value="F:Notch binding"/>
    <property type="evidence" value="ECO:0007669"/>
    <property type="project" value="TreeGrafter"/>
</dbReference>
<name>A0A8S1H5H4_9PELO</name>
<dbReference type="Proteomes" id="UP000835052">
    <property type="component" value="Unassembled WGS sequence"/>
</dbReference>
<feature type="compositionally biased region" description="Basic residues" evidence="1">
    <location>
        <begin position="375"/>
        <end position="387"/>
    </location>
</feature>
<comment type="caution">
    <text evidence="3">The sequence shown here is derived from an EMBL/GenBank/DDBJ whole genome shotgun (WGS) entry which is preliminary data.</text>
</comment>
<feature type="compositionally biased region" description="Low complexity" evidence="1">
    <location>
        <begin position="458"/>
        <end position="468"/>
    </location>
</feature>
<feature type="compositionally biased region" description="Basic and acidic residues" evidence="1">
    <location>
        <begin position="45"/>
        <end position="66"/>
    </location>
</feature>
<sequence>MRLTLYLACLIAFCAAEYEGQKLTDEERRHLIDIAKAVKRFKRNPFERQRSRDDPGRGGSDLREKEDEVEGFIEEESSKTQKKPTASVTAQPETTESPRPEPSSDSFQGEKEEYCKKYDEHFSFYCVGDTGRITAQLSKFCNAFRRACPDRIHSSKVLTPSSSSSSLTSWPSNPFEKKITTIPQRSAPRAAAPVSTEDDDVPAEEEIYYAELRKRHPCKPDCDPRIFPHCTTDCKCDYIYPTVQRFCNPPPLPLFLNTCRLWYNGCPKYENYHYASQFVYSKAEKGKILPGAPPAKAINPYNIPSPSASLAPIRRTRRDADEPLELVIPPDLPRPVALADLGAPPNENLPQESKLSLEKSRDLLHTYRRNLNAAKTKKKLRRRRHRTQFSETPERKAPTTKRPPTRKELYNALKAINDLTIEPAKLTKDPARLLSNANEALFGQEPSAVKPEAAEVTGDSGEQESSSQEEGDSHAAAESANSRKIRPRALQGTIPVIPSDAVYGAATGDDPFKAVSALSDSRGIVHRPKSRSPFSKPGLWEPNPDNPHNRDLANKWYYHPESVGVDWLNGQVQYGAHWAVPAAGVGGTAGFSAVHFPTIGTFLNIPDDYD</sequence>
<evidence type="ECO:0000256" key="1">
    <source>
        <dbReference type="SAM" id="MobiDB-lite"/>
    </source>
</evidence>
<feature type="region of interest" description="Disordered" evidence="1">
    <location>
        <begin position="369"/>
        <end position="407"/>
    </location>
</feature>
<feature type="region of interest" description="Disordered" evidence="1">
    <location>
        <begin position="45"/>
        <end position="110"/>
    </location>
</feature>
<feature type="chain" id="PRO_5035905565" evidence="2">
    <location>
        <begin position="17"/>
        <end position="610"/>
    </location>
</feature>
<keyword evidence="2" id="KW-0732">Signal</keyword>
<dbReference type="AlphaFoldDB" id="A0A8S1H5H4"/>
<dbReference type="EMBL" id="CAJGYM010000015">
    <property type="protein sequence ID" value="CAD6190413.1"/>
    <property type="molecule type" value="Genomic_DNA"/>
</dbReference>
<dbReference type="GO" id="GO:0005615">
    <property type="term" value="C:extracellular space"/>
    <property type="evidence" value="ECO:0007669"/>
    <property type="project" value="TreeGrafter"/>
</dbReference>
<feature type="signal peptide" evidence="2">
    <location>
        <begin position="1"/>
        <end position="16"/>
    </location>
</feature>
<evidence type="ECO:0000313" key="4">
    <source>
        <dbReference type="Proteomes" id="UP000835052"/>
    </source>
</evidence>